<dbReference type="SMART" id="SM00389">
    <property type="entry name" value="HOX"/>
    <property type="match status" value="1"/>
</dbReference>
<dbReference type="InterPro" id="IPR001356">
    <property type="entry name" value="HD"/>
</dbReference>
<gene>
    <name evidence="11" type="primary">RvY_03187-1</name>
    <name evidence="11" type="synonym">RvY_03187.1</name>
    <name evidence="11" type="ORF">RvY_03187</name>
</gene>
<feature type="region of interest" description="Disordered" evidence="9">
    <location>
        <begin position="157"/>
        <end position="192"/>
    </location>
</feature>
<feature type="region of interest" description="Disordered" evidence="9">
    <location>
        <begin position="238"/>
        <end position="289"/>
    </location>
</feature>
<dbReference type="GO" id="GO:0000978">
    <property type="term" value="F:RNA polymerase II cis-regulatory region sequence-specific DNA binding"/>
    <property type="evidence" value="ECO:0007669"/>
    <property type="project" value="TreeGrafter"/>
</dbReference>
<evidence type="ECO:0000256" key="9">
    <source>
        <dbReference type="SAM" id="MobiDB-lite"/>
    </source>
</evidence>
<keyword evidence="4 6" id="KW-0371">Homeobox</keyword>
<dbReference type="InterPro" id="IPR020479">
    <property type="entry name" value="HD_metazoa"/>
</dbReference>
<dbReference type="PANTHER" id="PTHR45771:SF6">
    <property type="entry name" value="HOMEOTIC PROTEIN SEX COMBS REDUCED"/>
    <property type="match status" value="1"/>
</dbReference>
<dbReference type="GO" id="GO:0045944">
    <property type="term" value="P:positive regulation of transcription by RNA polymerase II"/>
    <property type="evidence" value="ECO:0007669"/>
    <property type="project" value="TreeGrafter"/>
</dbReference>
<dbReference type="InterPro" id="IPR017970">
    <property type="entry name" value="Homeobox_CS"/>
</dbReference>
<feature type="DNA-binding region" description="Homeobox" evidence="6">
    <location>
        <begin position="289"/>
        <end position="348"/>
    </location>
</feature>
<comment type="similarity">
    <text evidence="8">Belongs to the Antp homeobox family.</text>
</comment>
<dbReference type="PROSITE" id="PS00032">
    <property type="entry name" value="ANTENNAPEDIA"/>
    <property type="match status" value="1"/>
</dbReference>
<protein>
    <submittedName>
        <fullName evidence="11">HOX4 dfd</fullName>
    </submittedName>
</protein>
<evidence type="ECO:0000256" key="3">
    <source>
        <dbReference type="ARBA" id="ARBA00023125"/>
    </source>
</evidence>
<dbReference type="EMBL" id="BDGG01000001">
    <property type="protein sequence ID" value="GAU90824.1"/>
    <property type="molecule type" value="Genomic_DNA"/>
</dbReference>
<dbReference type="OrthoDB" id="6159439at2759"/>
<evidence type="ECO:0000256" key="6">
    <source>
        <dbReference type="PROSITE-ProRule" id="PRU00108"/>
    </source>
</evidence>
<dbReference type="GO" id="GO:0005654">
    <property type="term" value="C:nucleoplasm"/>
    <property type="evidence" value="ECO:0007669"/>
    <property type="project" value="TreeGrafter"/>
</dbReference>
<evidence type="ECO:0000256" key="2">
    <source>
        <dbReference type="ARBA" id="ARBA00022473"/>
    </source>
</evidence>
<dbReference type="InterPro" id="IPR001827">
    <property type="entry name" value="Homeobox_Antennapedia_CS"/>
</dbReference>
<accession>A0A1D1UM89</accession>
<dbReference type="SUPFAM" id="SSF46689">
    <property type="entry name" value="Homeodomain-like"/>
    <property type="match status" value="1"/>
</dbReference>
<dbReference type="PRINTS" id="PR00025">
    <property type="entry name" value="ANTENNAPEDIA"/>
</dbReference>
<evidence type="ECO:0000313" key="11">
    <source>
        <dbReference type="EMBL" id="GAU90824.1"/>
    </source>
</evidence>
<feature type="compositionally biased region" description="Polar residues" evidence="9">
    <location>
        <begin position="241"/>
        <end position="253"/>
    </location>
</feature>
<dbReference type="InterPro" id="IPR009057">
    <property type="entry name" value="Homeodomain-like_sf"/>
</dbReference>
<dbReference type="GO" id="GO:0009952">
    <property type="term" value="P:anterior/posterior pattern specification"/>
    <property type="evidence" value="ECO:0007669"/>
    <property type="project" value="TreeGrafter"/>
</dbReference>
<dbReference type="Pfam" id="PF00046">
    <property type="entry name" value="Homeodomain"/>
    <property type="match status" value="1"/>
</dbReference>
<dbReference type="Proteomes" id="UP000186922">
    <property type="component" value="Unassembled WGS sequence"/>
</dbReference>
<dbReference type="InterPro" id="IPR050609">
    <property type="entry name" value="Antp_homeobox_Deformed_sf"/>
</dbReference>
<evidence type="ECO:0000313" key="12">
    <source>
        <dbReference type="Proteomes" id="UP000186922"/>
    </source>
</evidence>
<name>A0A1D1UM89_RAMVA</name>
<dbReference type="PRINTS" id="PR00024">
    <property type="entry name" value="HOMEOBOX"/>
</dbReference>
<comment type="subcellular location">
    <subcellularLocation>
        <location evidence="1 6 7">Nucleus</location>
    </subcellularLocation>
</comment>
<dbReference type="GO" id="GO:0000981">
    <property type="term" value="F:DNA-binding transcription factor activity, RNA polymerase II-specific"/>
    <property type="evidence" value="ECO:0007669"/>
    <property type="project" value="InterPro"/>
</dbReference>
<proteinExistence type="inferred from homology"/>
<evidence type="ECO:0000256" key="5">
    <source>
        <dbReference type="ARBA" id="ARBA00023242"/>
    </source>
</evidence>
<sequence>MYQSAMDPFCMPHAYPPTPAPTSYGAAAAAAAASYYPTASNINGGHGASSSAAAVYHPYHHHGSYGSVNPYQYHNSKTFSQHIDSSTVSASAPVHHFWPPVSPYNPPSENTPNFATPFSTASNSPTNNPYDYPTATSINQAHSPHHVSVLQSTRVSPKGHRFDSHEPSFPLLPKPVEEEMESEDGSESSLNSQFVQVKTEGHTGDLQQEVKGEAGTKANQPIIYPWMKKSYTGQHVDACQRGSQSNGGQYSSCGSPDKGSNGSGGSGLDNGLRCGSIGPGHNAQHGQDIKRQRTAYTRHQILELEKEFLYSKYLTRRRRIEIAHGLQLTERQIKIWFQNRRMKFKKDNKLPNTKPSSNNHHHQNHFMAATQHTLHNGQPY</sequence>
<keyword evidence="2" id="KW-0217">Developmental protein</keyword>
<keyword evidence="5 6" id="KW-0539">Nucleus</keyword>
<dbReference type="PANTHER" id="PTHR45771">
    <property type="entry name" value="HOMEOTIC PROTEIN DEFORMED"/>
    <property type="match status" value="1"/>
</dbReference>
<evidence type="ECO:0000256" key="4">
    <source>
        <dbReference type="ARBA" id="ARBA00023155"/>
    </source>
</evidence>
<evidence type="ECO:0000256" key="1">
    <source>
        <dbReference type="ARBA" id="ARBA00004123"/>
    </source>
</evidence>
<dbReference type="AlphaFoldDB" id="A0A1D1UM89"/>
<evidence type="ECO:0000256" key="7">
    <source>
        <dbReference type="RuleBase" id="RU000682"/>
    </source>
</evidence>
<keyword evidence="3 6" id="KW-0238">DNA-binding</keyword>
<comment type="caution">
    <text evidence="11">The sequence shown here is derived from an EMBL/GenBank/DDBJ whole genome shotgun (WGS) entry which is preliminary data.</text>
</comment>
<feature type="domain" description="Homeobox" evidence="10">
    <location>
        <begin position="287"/>
        <end position="347"/>
    </location>
</feature>
<dbReference type="CDD" id="cd00086">
    <property type="entry name" value="homeodomain"/>
    <property type="match status" value="1"/>
</dbReference>
<reference evidence="11 12" key="1">
    <citation type="journal article" date="2016" name="Nat. Commun.">
        <title>Extremotolerant tardigrade genome and improved radiotolerance of human cultured cells by tardigrade-unique protein.</title>
        <authorList>
            <person name="Hashimoto T."/>
            <person name="Horikawa D.D."/>
            <person name="Saito Y."/>
            <person name="Kuwahara H."/>
            <person name="Kozuka-Hata H."/>
            <person name="Shin-I T."/>
            <person name="Minakuchi Y."/>
            <person name="Ohishi K."/>
            <person name="Motoyama A."/>
            <person name="Aizu T."/>
            <person name="Enomoto A."/>
            <person name="Kondo K."/>
            <person name="Tanaka S."/>
            <person name="Hara Y."/>
            <person name="Koshikawa S."/>
            <person name="Sagara H."/>
            <person name="Miura T."/>
            <person name="Yokobori S."/>
            <person name="Miyagawa K."/>
            <person name="Suzuki Y."/>
            <person name="Kubo T."/>
            <person name="Oyama M."/>
            <person name="Kohara Y."/>
            <person name="Fujiyama A."/>
            <person name="Arakawa K."/>
            <person name="Katayama T."/>
            <person name="Toyoda A."/>
            <person name="Kunieda T."/>
        </authorList>
    </citation>
    <scope>NUCLEOTIDE SEQUENCE [LARGE SCALE GENOMIC DNA]</scope>
    <source>
        <strain evidence="11 12">YOKOZUNA-1</strain>
    </source>
</reference>
<dbReference type="STRING" id="947166.A0A1D1UM89"/>
<organism evidence="11 12">
    <name type="scientific">Ramazzottius varieornatus</name>
    <name type="common">Water bear</name>
    <name type="synonym">Tardigrade</name>
    <dbReference type="NCBI Taxonomy" id="947166"/>
    <lineage>
        <taxon>Eukaryota</taxon>
        <taxon>Metazoa</taxon>
        <taxon>Ecdysozoa</taxon>
        <taxon>Tardigrada</taxon>
        <taxon>Eutardigrada</taxon>
        <taxon>Parachela</taxon>
        <taxon>Hypsibioidea</taxon>
        <taxon>Ramazzottiidae</taxon>
        <taxon>Ramazzottius</taxon>
    </lineage>
</organism>
<keyword evidence="12" id="KW-1185">Reference proteome</keyword>
<evidence type="ECO:0000259" key="10">
    <source>
        <dbReference type="PROSITE" id="PS50071"/>
    </source>
</evidence>
<dbReference type="PROSITE" id="PS50071">
    <property type="entry name" value="HOMEOBOX_2"/>
    <property type="match status" value="1"/>
</dbReference>
<dbReference type="PROSITE" id="PS00027">
    <property type="entry name" value="HOMEOBOX_1"/>
    <property type="match status" value="1"/>
</dbReference>
<evidence type="ECO:0000256" key="8">
    <source>
        <dbReference type="RuleBase" id="RU004442"/>
    </source>
</evidence>
<dbReference type="InterPro" id="IPR017995">
    <property type="entry name" value="Homeobox_antennapedia"/>
</dbReference>
<dbReference type="Gene3D" id="1.10.10.60">
    <property type="entry name" value="Homeodomain-like"/>
    <property type="match status" value="1"/>
</dbReference>